<dbReference type="PANTHER" id="PTHR22604">
    <property type="entry name" value="OXIDOREDUCTASES"/>
    <property type="match status" value="1"/>
</dbReference>
<name>A0A4Q7WZ68_9ACTN</name>
<dbReference type="Pfam" id="PF01408">
    <property type="entry name" value="GFO_IDH_MocA"/>
    <property type="match status" value="1"/>
</dbReference>
<evidence type="ECO:0000256" key="2">
    <source>
        <dbReference type="ARBA" id="ARBA00023002"/>
    </source>
</evidence>
<dbReference type="SUPFAM" id="SSF55347">
    <property type="entry name" value="Glyceraldehyde-3-phosphate dehydrogenase-like, C-terminal domain"/>
    <property type="match status" value="1"/>
</dbReference>
<dbReference type="RefSeq" id="WP_130444767.1">
    <property type="nucleotide sequence ID" value="NZ_SHKR01000012.1"/>
</dbReference>
<dbReference type="PANTHER" id="PTHR22604:SF105">
    <property type="entry name" value="TRANS-1,2-DIHYDROBENZENE-1,2-DIOL DEHYDROGENASE"/>
    <property type="match status" value="1"/>
</dbReference>
<dbReference type="OrthoDB" id="9815825at2"/>
<keyword evidence="2" id="KW-0560">Oxidoreductase</keyword>
<dbReference type="Proteomes" id="UP000292027">
    <property type="component" value="Unassembled WGS sequence"/>
</dbReference>
<dbReference type="Gene3D" id="3.30.360.10">
    <property type="entry name" value="Dihydrodipicolinate Reductase, domain 2"/>
    <property type="match status" value="1"/>
</dbReference>
<dbReference type="GO" id="GO:0016491">
    <property type="term" value="F:oxidoreductase activity"/>
    <property type="evidence" value="ECO:0007669"/>
    <property type="project" value="UniProtKB-KW"/>
</dbReference>
<proteinExistence type="inferred from homology"/>
<evidence type="ECO:0000313" key="6">
    <source>
        <dbReference type="Proteomes" id="UP000292027"/>
    </source>
</evidence>
<keyword evidence="6" id="KW-1185">Reference proteome</keyword>
<feature type="domain" description="GFO/IDH/MocA-like oxidoreductase" evidence="4">
    <location>
        <begin position="132"/>
        <end position="251"/>
    </location>
</feature>
<sequence>MEPLRIGILGAARISGRAIVEPAKLTGARLVAVAARDADRAEAFAAEHGVERVHASYQELLDDPEVEAIYNPLANGLHGPWNLKALAAGKHVLTEKPSASNAAEARQVRDAVHSSGLVFMEAFHYAYHPVMRRLLELVAKGELGDLQHVETTMVMPPPPEDDPRWSLPLAGGAVMDVGCYALHAQRMFTPYAGGAPRLVSARAGERKRLPGVDEWLNADLEFPNGATGAVRTSMAAEEVEFSLKVVGSRGEAFAPVYVLPQRDDRVVVTTKEDTWVEHRGTRTSWTYQLEAFTGAVRNGAPVLTDADDALATMELIDACYVAAGMTPRPATAL</sequence>
<comment type="similarity">
    <text evidence="1">Belongs to the Gfo/Idh/MocA family.</text>
</comment>
<reference evidence="5 6" key="1">
    <citation type="journal article" date="2015" name="Stand. Genomic Sci.">
        <title>Genomic Encyclopedia of Bacterial and Archaeal Type Strains, Phase III: the genomes of soil and plant-associated and newly described type strains.</title>
        <authorList>
            <person name="Whitman W.B."/>
            <person name="Woyke T."/>
            <person name="Klenk H.P."/>
            <person name="Zhou Y."/>
            <person name="Lilburn T.G."/>
            <person name="Beck B.J."/>
            <person name="De Vos P."/>
            <person name="Vandamme P."/>
            <person name="Eisen J.A."/>
            <person name="Garrity G."/>
            <person name="Hugenholtz P."/>
            <person name="Kyrpides N.C."/>
        </authorList>
    </citation>
    <scope>NUCLEOTIDE SEQUENCE [LARGE SCALE GENOMIC DNA]</scope>
    <source>
        <strain evidence="5 6">VKM Ac-2540</strain>
    </source>
</reference>
<gene>
    <name evidence="5" type="ORF">EV645_3406</name>
</gene>
<evidence type="ECO:0000259" key="4">
    <source>
        <dbReference type="Pfam" id="PF22725"/>
    </source>
</evidence>
<protein>
    <submittedName>
        <fullName evidence="5">Dehydrogenase</fullName>
    </submittedName>
</protein>
<dbReference type="InterPro" id="IPR055170">
    <property type="entry name" value="GFO_IDH_MocA-like_dom"/>
</dbReference>
<dbReference type="InterPro" id="IPR036291">
    <property type="entry name" value="NAD(P)-bd_dom_sf"/>
</dbReference>
<dbReference type="Gene3D" id="3.40.50.720">
    <property type="entry name" value="NAD(P)-binding Rossmann-like Domain"/>
    <property type="match status" value="1"/>
</dbReference>
<dbReference type="Pfam" id="PF22725">
    <property type="entry name" value="GFO_IDH_MocA_C3"/>
    <property type="match status" value="1"/>
</dbReference>
<organism evidence="5 6">
    <name type="scientific">Kribbella rubisoli</name>
    <dbReference type="NCBI Taxonomy" id="3075929"/>
    <lineage>
        <taxon>Bacteria</taxon>
        <taxon>Bacillati</taxon>
        <taxon>Actinomycetota</taxon>
        <taxon>Actinomycetes</taxon>
        <taxon>Propionibacteriales</taxon>
        <taxon>Kribbellaceae</taxon>
        <taxon>Kribbella</taxon>
    </lineage>
</organism>
<dbReference type="EMBL" id="SHKR01000012">
    <property type="protein sequence ID" value="RZU15867.1"/>
    <property type="molecule type" value="Genomic_DNA"/>
</dbReference>
<evidence type="ECO:0000313" key="5">
    <source>
        <dbReference type="EMBL" id="RZU15867.1"/>
    </source>
</evidence>
<dbReference type="AlphaFoldDB" id="A0A4Q7WZ68"/>
<dbReference type="GO" id="GO:0000166">
    <property type="term" value="F:nucleotide binding"/>
    <property type="evidence" value="ECO:0007669"/>
    <property type="project" value="InterPro"/>
</dbReference>
<dbReference type="InterPro" id="IPR000683">
    <property type="entry name" value="Gfo/Idh/MocA-like_OxRdtase_N"/>
</dbReference>
<evidence type="ECO:0000256" key="1">
    <source>
        <dbReference type="ARBA" id="ARBA00010928"/>
    </source>
</evidence>
<feature type="domain" description="Gfo/Idh/MocA-like oxidoreductase N-terminal" evidence="3">
    <location>
        <begin position="4"/>
        <end position="122"/>
    </location>
</feature>
<dbReference type="SUPFAM" id="SSF51735">
    <property type="entry name" value="NAD(P)-binding Rossmann-fold domains"/>
    <property type="match status" value="1"/>
</dbReference>
<accession>A0A4Q7WZ68</accession>
<evidence type="ECO:0000259" key="3">
    <source>
        <dbReference type="Pfam" id="PF01408"/>
    </source>
</evidence>
<comment type="caution">
    <text evidence="5">The sequence shown here is derived from an EMBL/GenBank/DDBJ whole genome shotgun (WGS) entry which is preliminary data.</text>
</comment>
<dbReference type="InterPro" id="IPR050984">
    <property type="entry name" value="Gfo/Idh/MocA_domain"/>
</dbReference>